<gene>
    <name evidence="11" type="ORF">DCAF_LOCUS13239</name>
</gene>
<keyword evidence="6" id="KW-1015">Disulfide bond</keyword>
<dbReference type="GO" id="GO:0005886">
    <property type="term" value="C:plasma membrane"/>
    <property type="evidence" value="ECO:0007669"/>
    <property type="project" value="UniProtKB-SubCell"/>
</dbReference>
<evidence type="ECO:0000256" key="6">
    <source>
        <dbReference type="ARBA" id="ARBA00023157"/>
    </source>
</evidence>
<dbReference type="PROSITE" id="PS51485">
    <property type="entry name" value="PHYTOCYANIN"/>
    <property type="match status" value="1"/>
</dbReference>
<evidence type="ECO:0000256" key="3">
    <source>
        <dbReference type="ARBA" id="ARBA00022622"/>
    </source>
</evidence>
<keyword evidence="3" id="KW-0336">GPI-anchor</keyword>
<comment type="subcellular location">
    <subcellularLocation>
        <location evidence="1">Cell membrane</location>
        <topology evidence="1">Lipid-anchor</topology>
        <topology evidence="1">GPI-anchor</topology>
    </subcellularLocation>
</comment>
<evidence type="ECO:0000256" key="8">
    <source>
        <dbReference type="ARBA" id="ARBA00023288"/>
    </source>
</evidence>
<keyword evidence="2" id="KW-1003">Cell membrane</keyword>
<dbReference type="GO" id="GO:0009055">
    <property type="term" value="F:electron transfer activity"/>
    <property type="evidence" value="ECO:0007669"/>
    <property type="project" value="InterPro"/>
</dbReference>
<dbReference type="SUPFAM" id="SSF49503">
    <property type="entry name" value="Cupredoxins"/>
    <property type="match status" value="1"/>
</dbReference>
<evidence type="ECO:0000256" key="1">
    <source>
        <dbReference type="ARBA" id="ARBA00004609"/>
    </source>
</evidence>
<keyword evidence="8" id="KW-0449">Lipoprotein</keyword>
<keyword evidence="12" id="KW-1185">Reference proteome</keyword>
<keyword evidence="5" id="KW-0472">Membrane</keyword>
<dbReference type="InterPro" id="IPR008972">
    <property type="entry name" value="Cupredoxin"/>
</dbReference>
<keyword evidence="4" id="KW-0732">Signal</keyword>
<evidence type="ECO:0000256" key="9">
    <source>
        <dbReference type="ARBA" id="ARBA00035011"/>
    </source>
</evidence>
<dbReference type="EMBL" id="CAWUPB010001111">
    <property type="protein sequence ID" value="CAK7338196.1"/>
    <property type="molecule type" value="Genomic_DNA"/>
</dbReference>
<dbReference type="InterPro" id="IPR041846">
    <property type="entry name" value="ENL_dom"/>
</dbReference>
<dbReference type="InterPro" id="IPR039391">
    <property type="entry name" value="Phytocyanin-like"/>
</dbReference>
<evidence type="ECO:0000256" key="7">
    <source>
        <dbReference type="ARBA" id="ARBA00023180"/>
    </source>
</evidence>
<dbReference type="CDD" id="cd11019">
    <property type="entry name" value="OsENODL1_like"/>
    <property type="match status" value="1"/>
</dbReference>
<protein>
    <recommendedName>
        <fullName evidence="10">Phytocyanin domain-containing protein</fullName>
    </recommendedName>
</protein>
<dbReference type="AlphaFoldDB" id="A0AAV1RQX3"/>
<feature type="domain" description="Phytocyanin" evidence="10">
    <location>
        <begin position="11"/>
        <end position="114"/>
    </location>
</feature>
<accession>A0AAV1RQX3</accession>
<keyword evidence="7" id="KW-0325">Glycoprotein</keyword>
<dbReference type="PANTHER" id="PTHR33021:SF197">
    <property type="entry name" value="EARLY NODULIN-LIKE PROTEIN 13"/>
    <property type="match status" value="1"/>
</dbReference>
<dbReference type="Gene3D" id="2.60.40.420">
    <property type="entry name" value="Cupredoxins - blue copper proteins"/>
    <property type="match status" value="1"/>
</dbReference>
<dbReference type="FunFam" id="2.60.40.420:FF:000010">
    <property type="entry name" value="Early nodulin-like protein 1"/>
    <property type="match status" value="1"/>
</dbReference>
<evidence type="ECO:0000256" key="4">
    <source>
        <dbReference type="ARBA" id="ARBA00022729"/>
    </source>
</evidence>
<evidence type="ECO:0000259" key="10">
    <source>
        <dbReference type="PROSITE" id="PS51485"/>
    </source>
</evidence>
<dbReference type="PANTHER" id="PTHR33021">
    <property type="entry name" value="BLUE COPPER PROTEIN"/>
    <property type="match status" value="1"/>
</dbReference>
<dbReference type="GO" id="GO:0098552">
    <property type="term" value="C:side of membrane"/>
    <property type="evidence" value="ECO:0007669"/>
    <property type="project" value="UniProtKB-KW"/>
</dbReference>
<dbReference type="Proteomes" id="UP001314170">
    <property type="component" value="Unassembled WGS sequence"/>
</dbReference>
<sequence>MENRENIWGRREILVGSNQIPWKVPPCNQSLNQWAEENRFKVGDILIWKYDPKKDSVLEVTKEDYDCCNTSKPIKECKENNTKIELNHSGPFYFISGAKGNCEKGEKLEVVVLSEIHWHRDNNNPASVPASASAPAGITADAHGLKGGILGALLGLGTLIVRCFEKEMKKCWLFYNSNRLGFLSDEDEWLSKEITFGWKNNYNN</sequence>
<dbReference type="InterPro" id="IPR003245">
    <property type="entry name" value="Phytocyanin_dom"/>
</dbReference>
<evidence type="ECO:0000313" key="12">
    <source>
        <dbReference type="Proteomes" id="UP001314170"/>
    </source>
</evidence>
<evidence type="ECO:0000313" key="11">
    <source>
        <dbReference type="EMBL" id="CAK7338196.1"/>
    </source>
</evidence>
<reference evidence="11 12" key="1">
    <citation type="submission" date="2024-01" db="EMBL/GenBank/DDBJ databases">
        <authorList>
            <person name="Waweru B."/>
        </authorList>
    </citation>
    <scope>NUCLEOTIDE SEQUENCE [LARGE SCALE GENOMIC DNA]</scope>
</reference>
<evidence type="ECO:0000256" key="2">
    <source>
        <dbReference type="ARBA" id="ARBA00022475"/>
    </source>
</evidence>
<dbReference type="Pfam" id="PF02298">
    <property type="entry name" value="Cu_bind_like"/>
    <property type="match status" value="1"/>
</dbReference>
<organism evidence="11 12">
    <name type="scientific">Dovyalis caffra</name>
    <dbReference type="NCBI Taxonomy" id="77055"/>
    <lineage>
        <taxon>Eukaryota</taxon>
        <taxon>Viridiplantae</taxon>
        <taxon>Streptophyta</taxon>
        <taxon>Embryophyta</taxon>
        <taxon>Tracheophyta</taxon>
        <taxon>Spermatophyta</taxon>
        <taxon>Magnoliopsida</taxon>
        <taxon>eudicotyledons</taxon>
        <taxon>Gunneridae</taxon>
        <taxon>Pentapetalae</taxon>
        <taxon>rosids</taxon>
        <taxon>fabids</taxon>
        <taxon>Malpighiales</taxon>
        <taxon>Salicaceae</taxon>
        <taxon>Flacourtieae</taxon>
        <taxon>Dovyalis</taxon>
    </lineage>
</organism>
<name>A0AAV1RQX3_9ROSI</name>
<proteinExistence type="inferred from homology"/>
<comment type="similarity">
    <text evidence="9">Belongs to the early nodulin-like (ENODL) family.</text>
</comment>
<comment type="caution">
    <text evidence="11">The sequence shown here is derived from an EMBL/GenBank/DDBJ whole genome shotgun (WGS) entry which is preliminary data.</text>
</comment>
<evidence type="ECO:0000256" key="5">
    <source>
        <dbReference type="ARBA" id="ARBA00023136"/>
    </source>
</evidence>